<reference evidence="2" key="1">
    <citation type="submission" date="2020-08" db="EMBL/GenBank/DDBJ databases">
        <title>Multicomponent nature underlies the extraordinary mechanical properties of spider dragline silk.</title>
        <authorList>
            <person name="Kono N."/>
            <person name="Nakamura H."/>
            <person name="Mori M."/>
            <person name="Yoshida Y."/>
            <person name="Ohtoshi R."/>
            <person name="Malay A.D."/>
            <person name="Moran D.A.P."/>
            <person name="Tomita M."/>
            <person name="Numata K."/>
            <person name="Arakawa K."/>
        </authorList>
    </citation>
    <scope>NUCLEOTIDE SEQUENCE</scope>
</reference>
<dbReference type="Proteomes" id="UP000886998">
    <property type="component" value="Unassembled WGS sequence"/>
</dbReference>
<sequence>MESLVCLLENKFAAYLFLPTCAFCYVCFTVIYVLFSLSSSDRKSHGTVSERKPSEKIECVTSASCPSITREIPAKIANTCVTRNAR</sequence>
<gene>
    <name evidence="2" type="ORF">TNIN_278821</name>
</gene>
<organism evidence="2 3">
    <name type="scientific">Trichonephila inaurata madagascariensis</name>
    <dbReference type="NCBI Taxonomy" id="2747483"/>
    <lineage>
        <taxon>Eukaryota</taxon>
        <taxon>Metazoa</taxon>
        <taxon>Ecdysozoa</taxon>
        <taxon>Arthropoda</taxon>
        <taxon>Chelicerata</taxon>
        <taxon>Arachnida</taxon>
        <taxon>Araneae</taxon>
        <taxon>Araneomorphae</taxon>
        <taxon>Entelegynae</taxon>
        <taxon>Araneoidea</taxon>
        <taxon>Nephilidae</taxon>
        <taxon>Trichonephila</taxon>
        <taxon>Trichonephila inaurata</taxon>
    </lineage>
</organism>
<feature type="transmembrane region" description="Helical" evidence="1">
    <location>
        <begin position="12"/>
        <end position="35"/>
    </location>
</feature>
<comment type="caution">
    <text evidence="2">The sequence shown here is derived from an EMBL/GenBank/DDBJ whole genome shotgun (WGS) entry which is preliminary data.</text>
</comment>
<name>A0A8X6Y4M8_9ARAC</name>
<keyword evidence="3" id="KW-1185">Reference proteome</keyword>
<dbReference type="AlphaFoldDB" id="A0A8X6Y4M8"/>
<dbReference type="EMBL" id="BMAV01014440">
    <property type="protein sequence ID" value="GFY62849.1"/>
    <property type="molecule type" value="Genomic_DNA"/>
</dbReference>
<proteinExistence type="predicted"/>
<keyword evidence="1" id="KW-0472">Membrane</keyword>
<protein>
    <submittedName>
        <fullName evidence="2">Uncharacterized protein</fullName>
    </submittedName>
</protein>
<evidence type="ECO:0000313" key="3">
    <source>
        <dbReference type="Proteomes" id="UP000886998"/>
    </source>
</evidence>
<accession>A0A8X6Y4M8</accession>
<evidence type="ECO:0000256" key="1">
    <source>
        <dbReference type="SAM" id="Phobius"/>
    </source>
</evidence>
<keyword evidence="1" id="KW-0812">Transmembrane</keyword>
<evidence type="ECO:0000313" key="2">
    <source>
        <dbReference type="EMBL" id="GFY62849.1"/>
    </source>
</evidence>
<keyword evidence="1" id="KW-1133">Transmembrane helix</keyword>